<reference evidence="1 2" key="1">
    <citation type="journal article" date="2022" name="Hortic Res">
        <title>A haplotype resolved chromosomal level avocado genome allows analysis of novel avocado genes.</title>
        <authorList>
            <person name="Nath O."/>
            <person name="Fletcher S.J."/>
            <person name="Hayward A."/>
            <person name="Shaw L.M."/>
            <person name="Masouleh A.K."/>
            <person name="Furtado A."/>
            <person name="Henry R.J."/>
            <person name="Mitter N."/>
        </authorList>
    </citation>
    <scope>NUCLEOTIDE SEQUENCE [LARGE SCALE GENOMIC DNA]</scope>
    <source>
        <strain evidence="2">cv. Hass</strain>
    </source>
</reference>
<comment type="caution">
    <text evidence="1">The sequence shown here is derived from an EMBL/GenBank/DDBJ whole genome shotgun (WGS) entry which is preliminary data.</text>
</comment>
<accession>A0ACC2K8Y4</accession>
<sequence length="194" mass="21831">MLSVHYFQKSLLFYTPSSQKQPSNPIVHLLKQSLSQALAHFFPLAGHLKTHHPSSSPSSSYLFVFMDYNDIGVEFIHAAADVTVSDILDPIYVPQIVKSFFIFYGAVNYNGHSIPLLALQVTELADGIFIGFSFNNAVGDVTSFTHFLNLWSERSQEEEEKEMIVSQLPRLHNDGFTLSILLLSVFHSLKLLNL</sequence>
<protein>
    <submittedName>
        <fullName evidence="1">Uncharacterized protein</fullName>
    </submittedName>
</protein>
<keyword evidence="2" id="KW-1185">Reference proteome</keyword>
<evidence type="ECO:0000313" key="2">
    <source>
        <dbReference type="Proteomes" id="UP001234297"/>
    </source>
</evidence>
<name>A0ACC2K8Y4_PERAE</name>
<organism evidence="1 2">
    <name type="scientific">Persea americana</name>
    <name type="common">Avocado</name>
    <dbReference type="NCBI Taxonomy" id="3435"/>
    <lineage>
        <taxon>Eukaryota</taxon>
        <taxon>Viridiplantae</taxon>
        <taxon>Streptophyta</taxon>
        <taxon>Embryophyta</taxon>
        <taxon>Tracheophyta</taxon>
        <taxon>Spermatophyta</taxon>
        <taxon>Magnoliopsida</taxon>
        <taxon>Magnoliidae</taxon>
        <taxon>Laurales</taxon>
        <taxon>Lauraceae</taxon>
        <taxon>Persea</taxon>
    </lineage>
</organism>
<gene>
    <name evidence="1" type="ORF">MRB53_013603</name>
</gene>
<evidence type="ECO:0000313" key="1">
    <source>
        <dbReference type="EMBL" id="KAJ8617417.1"/>
    </source>
</evidence>
<proteinExistence type="predicted"/>
<dbReference type="Proteomes" id="UP001234297">
    <property type="component" value="Chromosome 4"/>
</dbReference>
<dbReference type="EMBL" id="CM056812">
    <property type="protein sequence ID" value="KAJ8617417.1"/>
    <property type="molecule type" value="Genomic_DNA"/>
</dbReference>